<organism evidence="1 2">
    <name type="scientific">Liparis tanakae</name>
    <name type="common">Tanaka's snailfish</name>
    <dbReference type="NCBI Taxonomy" id="230148"/>
    <lineage>
        <taxon>Eukaryota</taxon>
        <taxon>Metazoa</taxon>
        <taxon>Chordata</taxon>
        <taxon>Craniata</taxon>
        <taxon>Vertebrata</taxon>
        <taxon>Euteleostomi</taxon>
        <taxon>Actinopterygii</taxon>
        <taxon>Neopterygii</taxon>
        <taxon>Teleostei</taxon>
        <taxon>Neoteleostei</taxon>
        <taxon>Acanthomorphata</taxon>
        <taxon>Eupercaria</taxon>
        <taxon>Perciformes</taxon>
        <taxon>Cottioidei</taxon>
        <taxon>Cottales</taxon>
        <taxon>Liparidae</taxon>
        <taxon>Liparis</taxon>
    </lineage>
</organism>
<protein>
    <submittedName>
        <fullName evidence="1">Uncharacterized protein</fullName>
    </submittedName>
</protein>
<accession>A0A4Z2JFD7</accession>
<dbReference type="EMBL" id="SRLO01000003">
    <property type="protein sequence ID" value="TNN88890.1"/>
    <property type="molecule type" value="Genomic_DNA"/>
</dbReference>
<gene>
    <name evidence="1" type="ORF">EYF80_000768</name>
</gene>
<keyword evidence="2" id="KW-1185">Reference proteome</keyword>
<name>A0A4Z2JFD7_9TELE</name>
<comment type="caution">
    <text evidence="1">The sequence shown here is derived from an EMBL/GenBank/DDBJ whole genome shotgun (WGS) entry which is preliminary data.</text>
</comment>
<sequence>MDTFLEQFTPELLWRIPTEQRKKEHEGCLQSLETVISPVEVKSNMADGEGLGLAVLALGACLPRGYRKAPCSDCRMLAGMAKGTADWAAQLGTMGPRVWVGKQAEYPSPSWLEKTRINGKRGHCRDSQIVHDISKQD</sequence>
<evidence type="ECO:0000313" key="2">
    <source>
        <dbReference type="Proteomes" id="UP000314294"/>
    </source>
</evidence>
<reference evidence="1 2" key="1">
    <citation type="submission" date="2019-03" db="EMBL/GenBank/DDBJ databases">
        <title>First draft genome of Liparis tanakae, snailfish: a comprehensive survey of snailfish specific genes.</title>
        <authorList>
            <person name="Kim W."/>
            <person name="Song I."/>
            <person name="Jeong J.-H."/>
            <person name="Kim D."/>
            <person name="Kim S."/>
            <person name="Ryu S."/>
            <person name="Song J.Y."/>
            <person name="Lee S.K."/>
        </authorList>
    </citation>
    <scope>NUCLEOTIDE SEQUENCE [LARGE SCALE GENOMIC DNA]</scope>
    <source>
        <tissue evidence="1">Muscle</tissue>
    </source>
</reference>
<proteinExistence type="predicted"/>
<dbReference type="Proteomes" id="UP000314294">
    <property type="component" value="Unassembled WGS sequence"/>
</dbReference>
<dbReference type="AlphaFoldDB" id="A0A4Z2JFD7"/>
<evidence type="ECO:0000313" key="1">
    <source>
        <dbReference type="EMBL" id="TNN88890.1"/>
    </source>
</evidence>